<feature type="transmembrane region" description="Helical" evidence="10">
    <location>
        <begin position="12"/>
        <end position="34"/>
    </location>
</feature>
<feature type="domain" description="Histidine kinase" evidence="11">
    <location>
        <begin position="294"/>
        <end position="508"/>
    </location>
</feature>
<dbReference type="InterPro" id="IPR005467">
    <property type="entry name" value="His_kinase_dom"/>
</dbReference>
<dbReference type="GO" id="GO:0005886">
    <property type="term" value="C:plasma membrane"/>
    <property type="evidence" value="ECO:0007669"/>
    <property type="project" value="UniProtKB-SubCell"/>
</dbReference>
<dbReference type="AlphaFoldDB" id="A0A2S8IRR4"/>
<evidence type="ECO:0000313" key="12">
    <source>
        <dbReference type="EMBL" id="PQP17450.1"/>
    </source>
</evidence>
<comment type="subcellular location">
    <subcellularLocation>
        <location evidence="2">Cell membrane</location>
        <topology evidence="2">Multi-pass membrane protein</topology>
    </subcellularLocation>
</comment>
<evidence type="ECO:0000259" key="11">
    <source>
        <dbReference type="PROSITE" id="PS50109"/>
    </source>
</evidence>
<keyword evidence="5" id="KW-0597">Phosphoprotein</keyword>
<keyword evidence="4" id="KW-1003">Cell membrane</keyword>
<dbReference type="CDD" id="cd00082">
    <property type="entry name" value="HisKA"/>
    <property type="match status" value="1"/>
</dbReference>
<dbReference type="EC" id="2.7.13.3" evidence="3"/>
<evidence type="ECO:0000256" key="6">
    <source>
        <dbReference type="ARBA" id="ARBA00022679"/>
    </source>
</evidence>
<comment type="catalytic activity">
    <reaction evidence="1">
        <text>ATP + protein L-histidine = ADP + protein N-phospho-L-histidine.</text>
        <dbReference type="EC" id="2.7.13.3"/>
    </reaction>
</comment>
<protein>
    <recommendedName>
        <fullName evidence="3">histidine kinase</fullName>
        <ecNumber evidence="3">2.7.13.3</ecNumber>
    </recommendedName>
</protein>
<evidence type="ECO:0000256" key="2">
    <source>
        <dbReference type="ARBA" id="ARBA00004651"/>
    </source>
</evidence>
<dbReference type="Proteomes" id="UP000238206">
    <property type="component" value="Unassembled WGS sequence"/>
</dbReference>
<keyword evidence="10" id="KW-1133">Transmembrane helix</keyword>
<evidence type="ECO:0000256" key="5">
    <source>
        <dbReference type="ARBA" id="ARBA00022553"/>
    </source>
</evidence>
<dbReference type="InterPro" id="IPR036890">
    <property type="entry name" value="HATPase_C_sf"/>
</dbReference>
<dbReference type="CDD" id="cd00075">
    <property type="entry name" value="HATPase"/>
    <property type="match status" value="1"/>
</dbReference>
<evidence type="ECO:0000256" key="4">
    <source>
        <dbReference type="ARBA" id="ARBA00022475"/>
    </source>
</evidence>
<keyword evidence="6" id="KW-0808">Transferase</keyword>
<comment type="caution">
    <text evidence="12">The sequence shown here is derived from an EMBL/GenBank/DDBJ whole genome shotgun (WGS) entry which is preliminary data.</text>
</comment>
<gene>
    <name evidence="12" type="ORF">C5615_16670</name>
</gene>
<evidence type="ECO:0000256" key="7">
    <source>
        <dbReference type="ARBA" id="ARBA00022777"/>
    </source>
</evidence>
<dbReference type="InterPro" id="IPR003661">
    <property type="entry name" value="HisK_dim/P_dom"/>
</dbReference>
<proteinExistence type="predicted"/>
<evidence type="ECO:0000313" key="13">
    <source>
        <dbReference type="Proteomes" id="UP000238206"/>
    </source>
</evidence>
<accession>A0A2S8IRR4</accession>
<dbReference type="InterPro" id="IPR003594">
    <property type="entry name" value="HATPase_dom"/>
</dbReference>
<dbReference type="Gene3D" id="1.10.287.130">
    <property type="match status" value="1"/>
</dbReference>
<evidence type="ECO:0000256" key="8">
    <source>
        <dbReference type="ARBA" id="ARBA00023012"/>
    </source>
</evidence>
<dbReference type="SMART" id="SM00388">
    <property type="entry name" value="HisKA"/>
    <property type="match status" value="1"/>
</dbReference>
<dbReference type="GO" id="GO:0000155">
    <property type="term" value="F:phosphorelay sensor kinase activity"/>
    <property type="evidence" value="ECO:0007669"/>
    <property type="project" value="InterPro"/>
</dbReference>
<evidence type="ECO:0000256" key="1">
    <source>
        <dbReference type="ARBA" id="ARBA00000085"/>
    </source>
</evidence>
<keyword evidence="8" id="KW-0902">Two-component regulatory system</keyword>
<feature type="transmembrane region" description="Helical" evidence="10">
    <location>
        <begin position="195"/>
        <end position="221"/>
    </location>
</feature>
<dbReference type="Pfam" id="PF02518">
    <property type="entry name" value="HATPase_c"/>
    <property type="match status" value="1"/>
</dbReference>
<dbReference type="SUPFAM" id="SSF55874">
    <property type="entry name" value="ATPase domain of HSP90 chaperone/DNA topoisomerase II/histidine kinase"/>
    <property type="match status" value="1"/>
</dbReference>
<dbReference type="EMBL" id="PUIQ01000019">
    <property type="protein sequence ID" value="PQP17450.1"/>
    <property type="molecule type" value="Genomic_DNA"/>
</dbReference>
<dbReference type="PROSITE" id="PS50109">
    <property type="entry name" value="HIS_KIN"/>
    <property type="match status" value="1"/>
</dbReference>
<dbReference type="PRINTS" id="PR00344">
    <property type="entry name" value="BCTRLSENSOR"/>
</dbReference>
<dbReference type="InterPro" id="IPR004358">
    <property type="entry name" value="Sig_transdc_His_kin-like_C"/>
</dbReference>
<dbReference type="InterPro" id="IPR036097">
    <property type="entry name" value="HisK_dim/P_sf"/>
</dbReference>
<keyword evidence="7 12" id="KW-0418">Kinase</keyword>
<sequence length="510" mass="54261">MTLVRPKFSTQLSLLRALAAALCASLVAIVWLMASCTEGHRIASAKQRASDACEAIASDYTLSLPHSMEPNAQLLHDVLNATLVASAGIEGGFWRAAASRSAPPASASEKAGGFLAYAFPSYPGSGIKRDIPEAETPLILSALSAASTGTRPAAEIVGRNREAVIATACPVNGHTGLYAWTLARAQSMLVRDGDAIVSTFAVVLAALFAVSLYLAFALAAWSEKLVRLDTALSNDAEESAGSIRCPGDPELDRIAHAINRWIARERDSREQASELETRLAQAHRVALLGTLAAAVAHEIRNPAGAIRLKAENALAGDATRQQSALRSILGQIERIEIQVSRLLALTQPVTPRMEPVDPATWLPESVQTHDELARSQDVALTVACNMRAESTSETTDRPVFDPAQMRRALDNLIVNSLAHVRPGGKVHIEASRRASPCGMRFVLEVADDGPGVAETQRARIFEPFVSARPGGCGLGLTLVREIASSHGGNAYHTATPTACFVIDIPWRPSC</sequence>
<keyword evidence="10" id="KW-0472">Membrane</keyword>
<dbReference type="PANTHER" id="PTHR44936">
    <property type="entry name" value="SENSOR PROTEIN CREC"/>
    <property type="match status" value="1"/>
</dbReference>
<dbReference type="Gene3D" id="3.30.565.10">
    <property type="entry name" value="Histidine kinase-like ATPase, C-terminal domain"/>
    <property type="match status" value="1"/>
</dbReference>
<evidence type="ECO:0000256" key="10">
    <source>
        <dbReference type="SAM" id="Phobius"/>
    </source>
</evidence>
<name>A0A2S8IRR4_BURCE</name>
<dbReference type="PANTHER" id="PTHR44936:SF9">
    <property type="entry name" value="SENSOR PROTEIN CREC"/>
    <property type="match status" value="1"/>
</dbReference>
<evidence type="ECO:0000256" key="3">
    <source>
        <dbReference type="ARBA" id="ARBA00012438"/>
    </source>
</evidence>
<dbReference type="SMART" id="SM00387">
    <property type="entry name" value="HATPase_c"/>
    <property type="match status" value="1"/>
</dbReference>
<evidence type="ECO:0000256" key="9">
    <source>
        <dbReference type="ARBA" id="ARBA00023026"/>
    </source>
</evidence>
<dbReference type="RefSeq" id="WP_105391333.1">
    <property type="nucleotide sequence ID" value="NZ_PUIQ01000019.1"/>
</dbReference>
<reference evidence="12 13" key="1">
    <citation type="submission" date="2018-02" db="EMBL/GenBank/DDBJ databases">
        <title>Draft genome sequencing of Burkholderia cepacia Y14-15.</title>
        <authorList>
            <person name="Zheng B.-X."/>
        </authorList>
    </citation>
    <scope>NUCLEOTIDE SEQUENCE [LARGE SCALE GENOMIC DNA]</scope>
    <source>
        <strain evidence="12 13">Y14-15</strain>
    </source>
</reference>
<keyword evidence="10" id="KW-0812">Transmembrane</keyword>
<organism evidence="12 13">
    <name type="scientific">Burkholderia cepacia</name>
    <name type="common">Pseudomonas cepacia</name>
    <dbReference type="NCBI Taxonomy" id="292"/>
    <lineage>
        <taxon>Bacteria</taxon>
        <taxon>Pseudomonadati</taxon>
        <taxon>Pseudomonadota</taxon>
        <taxon>Betaproteobacteria</taxon>
        <taxon>Burkholderiales</taxon>
        <taxon>Burkholderiaceae</taxon>
        <taxon>Burkholderia</taxon>
        <taxon>Burkholderia cepacia complex</taxon>
    </lineage>
</organism>
<dbReference type="InterPro" id="IPR050980">
    <property type="entry name" value="2C_sensor_his_kinase"/>
</dbReference>
<keyword evidence="9" id="KW-0843">Virulence</keyword>
<dbReference type="SUPFAM" id="SSF47384">
    <property type="entry name" value="Homodimeric domain of signal transducing histidine kinase"/>
    <property type="match status" value="1"/>
</dbReference>
<dbReference type="Pfam" id="PF00512">
    <property type="entry name" value="HisKA"/>
    <property type="match status" value="1"/>
</dbReference>